<feature type="region of interest" description="Disordered" evidence="4">
    <location>
        <begin position="585"/>
        <end position="645"/>
    </location>
</feature>
<dbReference type="PROSITE" id="PS50297">
    <property type="entry name" value="ANK_REP_REGION"/>
    <property type="match status" value="8"/>
</dbReference>
<sequence length="645" mass="68826">MIVEEPMGAVCMGLNIDITDDCGIMGAVCVIKQKTFDLEELVSMGLHVVGKINIDITDDCGRTCLHGAACSGKVDCVELLLKTGANISQLDVEGRTPLHYAAAHINFQCVSILLDTGSNVNITDRRGCTPLHYAAASDPDAKSQKQSDLHLYLYKFLGIIAAFHKKLLDAAATDLLRSGARYSPAHLAAYNGHSDALNVLLGCIMNLDIRDYHGRTMLDLACYKGHHECVETLLLQGATILVQDGQTRRTPLHAAALNGHTECLRLLLETADDNNIVDCTDSFDRTPLMHAVSNGHAANGHEECVDAMLHNGADISIQDSLGRTSLHLAAACGQVAILGALLLTGPLPSIEDRRGYCPLHLACYNGHDGCVEVLLEYEQHKVFSGNLFSPLHCAVINGNDSCTEILIETLGDSIVNCTDTKGRSALHAAAFSDQCESMQLLLTHGVSVNYCDKTGKSPVMLAAANGHAAAVELLLENGADLSFVDCDKNSALHFACAHEHENVALLLLDKIDDSGTINLPNAEQKTPLHLACKYGLVSIVQDLISKGGNVLAVDENGHSPALACAPTNRVAECLAIVLAHMPFSQPPNNTFQRRNRSESSPSAPFGATRTLDNPGSPAGIGSPAGSVQDVKEHSGSYQSSDSEFY</sequence>
<dbReference type="SUPFAM" id="SSF48403">
    <property type="entry name" value="Ankyrin repeat"/>
    <property type="match status" value="2"/>
</dbReference>
<protein>
    <submittedName>
        <fullName evidence="5">ANKRD28</fullName>
    </submittedName>
</protein>
<dbReference type="Pfam" id="PF00023">
    <property type="entry name" value="Ank"/>
    <property type="match status" value="2"/>
</dbReference>
<feature type="repeat" description="ANK" evidence="3">
    <location>
        <begin position="354"/>
        <end position="376"/>
    </location>
</feature>
<name>A0A6J8CPJ5_MYTCO</name>
<feature type="repeat" description="ANK" evidence="3">
    <location>
        <begin position="247"/>
        <end position="279"/>
    </location>
</feature>
<dbReference type="OrthoDB" id="7464126at2759"/>
<evidence type="ECO:0000313" key="6">
    <source>
        <dbReference type="Proteomes" id="UP000507470"/>
    </source>
</evidence>
<keyword evidence="6" id="KW-1185">Reference proteome</keyword>
<feature type="repeat" description="ANK" evidence="3">
    <location>
        <begin position="454"/>
        <end position="486"/>
    </location>
</feature>
<dbReference type="PRINTS" id="PR01415">
    <property type="entry name" value="ANKYRIN"/>
</dbReference>
<feature type="repeat" description="ANK" evidence="3">
    <location>
        <begin position="523"/>
        <end position="555"/>
    </location>
</feature>
<dbReference type="PANTHER" id="PTHR24173">
    <property type="entry name" value="ANKYRIN REPEAT CONTAINING"/>
    <property type="match status" value="1"/>
</dbReference>
<dbReference type="Proteomes" id="UP000507470">
    <property type="component" value="Unassembled WGS sequence"/>
</dbReference>
<feature type="repeat" description="ANK" evidence="3">
    <location>
        <begin position="213"/>
        <end position="245"/>
    </location>
</feature>
<feature type="compositionally biased region" description="Polar residues" evidence="4">
    <location>
        <begin position="635"/>
        <end position="645"/>
    </location>
</feature>
<feature type="repeat" description="ANK" evidence="3">
    <location>
        <begin position="60"/>
        <end position="92"/>
    </location>
</feature>
<dbReference type="Pfam" id="PF13637">
    <property type="entry name" value="Ank_4"/>
    <property type="match status" value="1"/>
</dbReference>
<dbReference type="PROSITE" id="PS50088">
    <property type="entry name" value="ANK_REPEAT"/>
    <property type="match status" value="10"/>
</dbReference>
<evidence type="ECO:0000256" key="1">
    <source>
        <dbReference type="ARBA" id="ARBA00022737"/>
    </source>
</evidence>
<dbReference type="PANTHER" id="PTHR24173:SF74">
    <property type="entry name" value="ANKYRIN REPEAT DOMAIN-CONTAINING PROTEIN 16"/>
    <property type="match status" value="1"/>
</dbReference>
<dbReference type="SMART" id="SM00248">
    <property type="entry name" value="ANK"/>
    <property type="match status" value="14"/>
</dbReference>
<dbReference type="EMBL" id="CACVKT020005675">
    <property type="protein sequence ID" value="CAC5397376.1"/>
    <property type="molecule type" value="Genomic_DNA"/>
</dbReference>
<keyword evidence="1" id="KW-0677">Repeat</keyword>
<feature type="compositionally biased region" description="Low complexity" evidence="4">
    <location>
        <begin position="614"/>
        <end position="626"/>
    </location>
</feature>
<organism evidence="5 6">
    <name type="scientific">Mytilus coruscus</name>
    <name type="common">Sea mussel</name>
    <dbReference type="NCBI Taxonomy" id="42192"/>
    <lineage>
        <taxon>Eukaryota</taxon>
        <taxon>Metazoa</taxon>
        <taxon>Spiralia</taxon>
        <taxon>Lophotrochozoa</taxon>
        <taxon>Mollusca</taxon>
        <taxon>Bivalvia</taxon>
        <taxon>Autobranchia</taxon>
        <taxon>Pteriomorphia</taxon>
        <taxon>Mytilida</taxon>
        <taxon>Mytiloidea</taxon>
        <taxon>Mytilidae</taxon>
        <taxon>Mytilinae</taxon>
        <taxon>Mytilus</taxon>
    </lineage>
</organism>
<evidence type="ECO:0000256" key="2">
    <source>
        <dbReference type="ARBA" id="ARBA00023043"/>
    </source>
</evidence>
<dbReference type="Pfam" id="PF12796">
    <property type="entry name" value="Ank_2"/>
    <property type="match status" value="4"/>
</dbReference>
<dbReference type="AlphaFoldDB" id="A0A6J8CPJ5"/>
<feature type="repeat" description="ANK" evidence="3">
    <location>
        <begin position="93"/>
        <end position="125"/>
    </location>
</feature>
<dbReference type="Gene3D" id="1.25.40.20">
    <property type="entry name" value="Ankyrin repeat-containing domain"/>
    <property type="match status" value="6"/>
</dbReference>
<feature type="repeat" description="ANK" evidence="3">
    <location>
        <begin position="283"/>
        <end position="320"/>
    </location>
</feature>
<dbReference type="InterPro" id="IPR002110">
    <property type="entry name" value="Ankyrin_rpt"/>
</dbReference>
<evidence type="ECO:0000256" key="3">
    <source>
        <dbReference type="PROSITE-ProRule" id="PRU00023"/>
    </source>
</evidence>
<feature type="repeat" description="ANK" evidence="3">
    <location>
        <begin position="321"/>
        <end position="353"/>
    </location>
</feature>
<feature type="repeat" description="ANK" evidence="3">
    <location>
        <begin position="421"/>
        <end position="453"/>
    </location>
</feature>
<evidence type="ECO:0000313" key="5">
    <source>
        <dbReference type="EMBL" id="CAC5397376.1"/>
    </source>
</evidence>
<accession>A0A6J8CPJ5</accession>
<reference evidence="5 6" key="1">
    <citation type="submission" date="2020-06" db="EMBL/GenBank/DDBJ databases">
        <authorList>
            <person name="Li R."/>
            <person name="Bekaert M."/>
        </authorList>
    </citation>
    <scope>NUCLEOTIDE SEQUENCE [LARGE SCALE GENOMIC DNA]</scope>
    <source>
        <strain evidence="6">wild</strain>
    </source>
</reference>
<dbReference type="InterPro" id="IPR036770">
    <property type="entry name" value="Ankyrin_rpt-contain_sf"/>
</dbReference>
<keyword evidence="2 3" id="KW-0040">ANK repeat</keyword>
<feature type="compositionally biased region" description="Polar residues" evidence="4">
    <location>
        <begin position="586"/>
        <end position="602"/>
    </location>
</feature>
<evidence type="ECO:0000256" key="4">
    <source>
        <dbReference type="SAM" id="MobiDB-lite"/>
    </source>
</evidence>
<proteinExistence type="predicted"/>
<gene>
    <name evidence="5" type="ORF">MCOR_31812</name>
</gene>